<evidence type="ECO:0000256" key="1">
    <source>
        <dbReference type="SAM" id="Phobius"/>
    </source>
</evidence>
<accession>A0A845GY93</accession>
<sequence>GEAAQVCQALHRARGQTGLWLGAYAAGTLALCLLSAWIAYKVHPDTPVPPEVAAYAEQGRKHAALLDKASDKELKLIKEIQARRARPK</sequence>
<dbReference type="Proteomes" id="UP000447355">
    <property type="component" value="Unassembled WGS sequence"/>
</dbReference>
<dbReference type="AlphaFoldDB" id="A0A845GY93"/>
<feature type="non-terminal residue" evidence="2">
    <location>
        <position position="1"/>
    </location>
</feature>
<name>A0A845GY93_9BURK</name>
<gene>
    <name evidence="2" type="ORF">GTP90_35905</name>
</gene>
<evidence type="ECO:0000313" key="3">
    <source>
        <dbReference type="Proteomes" id="UP000447355"/>
    </source>
</evidence>
<protein>
    <submittedName>
        <fullName evidence="2">Uncharacterized protein</fullName>
    </submittedName>
</protein>
<dbReference type="EMBL" id="WWCX01000264">
    <property type="protein sequence ID" value="MYM99234.1"/>
    <property type="molecule type" value="Genomic_DNA"/>
</dbReference>
<comment type="caution">
    <text evidence="2">The sequence shown here is derived from an EMBL/GenBank/DDBJ whole genome shotgun (WGS) entry which is preliminary data.</text>
</comment>
<evidence type="ECO:0000313" key="2">
    <source>
        <dbReference type="EMBL" id="MYM99234.1"/>
    </source>
</evidence>
<keyword evidence="1" id="KW-0472">Membrane</keyword>
<reference evidence="2" key="1">
    <citation type="submission" date="2019-12" db="EMBL/GenBank/DDBJ databases">
        <title>Novel species isolated from a subtropical stream in China.</title>
        <authorList>
            <person name="Lu H."/>
        </authorList>
    </citation>
    <scope>NUCLEOTIDE SEQUENCE [LARGE SCALE GENOMIC DNA]</scope>
    <source>
        <strain evidence="2">FT81W</strain>
    </source>
</reference>
<keyword evidence="1" id="KW-0812">Transmembrane</keyword>
<feature type="transmembrane region" description="Helical" evidence="1">
    <location>
        <begin position="19"/>
        <end position="40"/>
    </location>
</feature>
<organism evidence="2 3">
    <name type="scientific">Duganella vulcania</name>
    <dbReference type="NCBI Taxonomy" id="2692166"/>
    <lineage>
        <taxon>Bacteria</taxon>
        <taxon>Pseudomonadati</taxon>
        <taxon>Pseudomonadota</taxon>
        <taxon>Betaproteobacteria</taxon>
        <taxon>Burkholderiales</taxon>
        <taxon>Oxalobacteraceae</taxon>
        <taxon>Telluria group</taxon>
        <taxon>Duganella</taxon>
    </lineage>
</organism>
<proteinExistence type="predicted"/>
<keyword evidence="1" id="KW-1133">Transmembrane helix</keyword>